<dbReference type="PANTHER" id="PTHR47505:SF1">
    <property type="entry name" value="DNA UTILIZATION PROTEIN YHGH"/>
    <property type="match status" value="1"/>
</dbReference>
<evidence type="ECO:0000259" key="2">
    <source>
        <dbReference type="Pfam" id="PF00156"/>
    </source>
</evidence>
<organism evidence="3 4">
    <name type="scientific">Jejuia spongiicola</name>
    <dbReference type="NCBI Taxonomy" id="2942207"/>
    <lineage>
        <taxon>Bacteria</taxon>
        <taxon>Pseudomonadati</taxon>
        <taxon>Bacteroidota</taxon>
        <taxon>Flavobacteriia</taxon>
        <taxon>Flavobacteriales</taxon>
        <taxon>Flavobacteriaceae</taxon>
        <taxon>Jejuia</taxon>
    </lineage>
</organism>
<dbReference type="Proteomes" id="UP001165381">
    <property type="component" value="Unassembled WGS sequence"/>
</dbReference>
<accession>A0ABT0QA78</accession>
<dbReference type="Gene3D" id="3.40.50.2020">
    <property type="match status" value="1"/>
</dbReference>
<dbReference type="EMBL" id="JAMFLZ010000001">
    <property type="protein sequence ID" value="MCL6293833.1"/>
    <property type="molecule type" value="Genomic_DNA"/>
</dbReference>
<feature type="domain" description="Phosphoribosyltransferase" evidence="2">
    <location>
        <begin position="135"/>
        <end position="223"/>
    </location>
</feature>
<evidence type="ECO:0000256" key="1">
    <source>
        <dbReference type="ARBA" id="ARBA00008007"/>
    </source>
</evidence>
<sequence length="226" mass="25371">MGLQSVINLFFPKVCYACLNLLDDNADTICIDCRHDLPVTNFHFDDNDAVKKVLYGRAKVENGTALFRFEKKGLVQQLIHGLKYKGYENIGFVLGNWLGGELKDVEAYHTIDIVIPVPLHKKKLKKRGFNQVAKFGQQIAKIIDAEFKDDVLVKITNTKSQTTKSRFTRWTNSSELFALKNMDAIENKHILLVDDIITTGATLEACINVLNQVGNIKISIATMAIA</sequence>
<comment type="caution">
    <text evidence="3">The sequence shown here is derived from an EMBL/GenBank/DDBJ whole genome shotgun (WGS) entry which is preliminary data.</text>
</comment>
<dbReference type="RefSeq" id="WP_249971881.1">
    <property type="nucleotide sequence ID" value="NZ_JAMFLZ010000001.1"/>
</dbReference>
<keyword evidence="4" id="KW-1185">Reference proteome</keyword>
<dbReference type="PANTHER" id="PTHR47505">
    <property type="entry name" value="DNA UTILIZATION PROTEIN YHGH"/>
    <property type="match status" value="1"/>
</dbReference>
<gene>
    <name evidence="3" type="ORF">M3P09_02435</name>
</gene>
<comment type="similarity">
    <text evidence="1">Belongs to the ComF/GntX family.</text>
</comment>
<evidence type="ECO:0000313" key="4">
    <source>
        <dbReference type="Proteomes" id="UP001165381"/>
    </source>
</evidence>
<name>A0ABT0QA78_9FLAO</name>
<dbReference type="InterPro" id="IPR051910">
    <property type="entry name" value="ComF/GntX_DNA_util-trans"/>
</dbReference>
<dbReference type="InterPro" id="IPR000836">
    <property type="entry name" value="PRTase_dom"/>
</dbReference>
<proteinExistence type="inferred from homology"/>
<dbReference type="CDD" id="cd06223">
    <property type="entry name" value="PRTases_typeI"/>
    <property type="match status" value="1"/>
</dbReference>
<protein>
    <submittedName>
        <fullName evidence="3">ComF family protein</fullName>
    </submittedName>
</protein>
<reference evidence="3" key="1">
    <citation type="submission" date="2022-05" db="EMBL/GenBank/DDBJ databases">
        <authorList>
            <person name="Park J.-S."/>
        </authorList>
    </citation>
    <scope>NUCLEOTIDE SEQUENCE</scope>
    <source>
        <strain evidence="3">2012CJ34-3</strain>
    </source>
</reference>
<dbReference type="SUPFAM" id="SSF53271">
    <property type="entry name" value="PRTase-like"/>
    <property type="match status" value="1"/>
</dbReference>
<dbReference type="Pfam" id="PF00156">
    <property type="entry name" value="Pribosyltran"/>
    <property type="match status" value="1"/>
</dbReference>
<dbReference type="InterPro" id="IPR029057">
    <property type="entry name" value="PRTase-like"/>
</dbReference>
<evidence type="ECO:0000313" key="3">
    <source>
        <dbReference type="EMBL" id="MCL6293833.1"/>
    </source>
</evidence>